<dbReference type="RefSeq" id="WP_208178480.1">
    <property type="nucleotide sequence ID" value="NZ_JAGETZ010000020.1"/>
</dbReference>
<sequence length="87" mass="9726">MLTVAKLTVLIKYHWDLRRFHKQGTLPEKELLAGVDWHATAELLQDLRLYHKNLVSPAYAAQIHANLLAACADEATAQTLLGYASTL</sequence>
<evidence type="ECO:0000313" key="2">
    <source>
        <dbReference type="Proteomes" id="UP000664369"/>
    </source>
</evidence>
<protein>
    <submittedName>
        <fullName evidence="1">Uncharacterized protein</fullName>
    </submittedName>
</protein>
<evidence type="ECO:0000313" key="1">
    <source>
        <dbReference type="EMBL" id="MBO2012742.1"/>
    </source>
</evidence>
<name>A0ABS3QNR3_9BACT</name>
<dbReference type="EMBL" id="JAGETZ010000020">
    <property type="protein sequence ID" value="MBO2012742.1"/>
    <property type="molecule type" value="Genomic_DNA"/>
</dbReference>
<reference evidence="1 2" key="1">
    <citation type="submission" date="2021-03" db="EMBL/GenBank/DDBJ databases">
        <authorList>
            <person name="Kim M.K."/>
        </authorList>
    </citation>
    <scope>NUCLEOTIDE SEQUENCE [LARGE SCALE GENOMIC DNA]</scope>
    <source>
        <strain evidence="1 2">BT442</strain>
    </source>
</reference>
<comment type="caution">
    <text evidence="1">The sequence shown here is derived from an EMBL/GenBank/DDBJ whole genome shotgun (WGS) entry which is preliminary data.</text>
</comment>
<organism evidence="1 2">
    <name type="scientific">Hymenobacter negativus</name>
    <dbReference type="NCBI Taxonomy" id="2795026"/>
    <lineage>
        <taxon>Bacteria</taxon>
        <taxon>Pseudomonadati</taxon>
        <taxon>Bacteroidota</taxon>
        <taxon>Cytophagia</taxon>
        <taxon>Cytophagales</taxon>
        <taxon>Hymenobacteraceae</taxon>
        <taxon>Hymenobacter</taxon>
    </lineage>
</organism>
<accession>A0ABS3QNR3</accession>
<keyword evidence="2" id="KW-1185">Reference proteome</keyword>
<proteinExistence type="predicted"/>
<dbReference type="Proteomes" id="UP000664369">
    <property type="component" value="Unassembled WGS sequence"/>
</dbReference>
<gene>
    <name evidence="1" type="ORF">J4E00_27020</name>
</gene>